<accession>A0ABM7IUT2</accession>
<evidence type="ECO:0000313" key="6">
    <source>
        <dbReference type="Proteomes" id="UP000466683"/>
    </source>
</evidence>
<dbReference type="InterPro" id="IPR023187">
    <property type="entry name" value="Tscrpt_reg_MarR-type_CS"/>
</dbReference>
<reference evidence="5 6" key="1">
    <citation type="journal article" date="2019" name="Emerg. Microbes Infect.">
        <title>Comprehensive subspecies identification of 175 nontuberculous mycobacteria species based on 7547 genomic profiles.</title>
        <authorList>
            <person name="Matsumoto Y."/>
            <person name="Kinjo T."/>
            <person name="Motooka D."/>
            <person name="Nabeya D."/>
            <person name="Jung N."/>
            <person name="Uechi K."/>
            <person name="Horii T."/>
            <person name="Iida T."/>
            <person name="Fujita J."/>
            <person name="Nakamura S."/>
        </authorList>
    </citation>
    <scope>NUCLEOTIDE SEQUENCE [LARGE SCALE GENOMIC DNA]</scope>
    <source>
        <strain evidence="5 6">JCM 15653</strain>
    </source>
</reference>
<dbReference type="Proteomes" id="UP000466683">
    <property type="component" value="Chromosome"/>
</dbReference>
<keyword evidence="6" id="KW-1185">Reference proteome</keyword>
<dbReference type="InterPro" id="IPR000835">
    <property type="entry name" value="HTH_MarR-typ"/>
</dbReference>
<dbReference type="InterPro" id="IPR052526">
    <property type="entry name" value="HTH-type_Bedaq_tolerance"/>
</dbReference>
<dbReference type="PROSITE" id="PS01117">
    <property type="entry name" value="HTH_MARR_1"/>
    <property type="match status" value="1"/>
</dbReference>
<evidence type="ECO:0000313" key="5">
    <source>
        <dbReference type="EMBL" id="BBX90601.1"/>
    </source>
</evidence>
<dbReference type="SUPFAM" id="SSF46785">
    <property type="entry name" value="Winged helix' DNA-binding domain"/>
    <property type="match status" value="1"/>
</dbReference>
<dbReference type="InterPro" id="IPR036390">
    <property type="entry name" value="WH_DNA-bd_sf"/>
</dbReference>
<evidence type="ECO:0000256" key="2">
    <source>
        <dbReference type="ARBA" id="ARBA00023125"/>
    </source>
</evidence>
<dbReference type="SMART" id="SM00347">
    <property type="entry name" value="HTH_MARR"/>
    <property type="match status" value="1"/>
</dbReference>
<feature type="domain" description="HTH marR-type" evidence="4">
    <location>
        <begin position="72"/>
        <end position="204"/>
    </location>
</feature>
<protein>
    <recommendedName>
        <fullName evidence="4">HTH marR-type domain-containing protein</fullName>
    </recommendedName>
</protein>
<name>A0ABM7IUT2_9MYCO</name>
<dbReference type="InterPro" id="IPR036388">
    <property type="entry name" value="WH-like_DNA-bd_sf"/>
</dbReference>
<dbReference type="PROSITE" id="PS50995">
    <property type="entry name" value="HTH_MARR_2"/>
    <property type="match status" value="1"/>
</dbReference>
<organism evidence="5 6">
    <name type="scientific">Mycolicibacterium boenickei</name>
    <dbReference type="NCBI Taxonomy" id="146017"/>
    <lineage>
        <taxon>Bacteria</taxon>
        <taxon>Bacillati</taxon>
        <taxon>Actinomycetota</taxon>
        <taxon>Actinomycetes</taxon>
        <taxon>Mycobacteriales</taxon>
        <taxon>Mycobacteriaceae</taxon>
        <taxon>Mycolicibacterium</taxon>
    </lineage>
</organism>
<evidence type="ECO:0000259" key="4">
    <source>
        <dbReference type="PROSITE" id="PS50995"/>
    </source>
</evidence>
<dbReference type="PANTHER" id="PTHR39515:SF2">
    <property type="entry name" value="HTH-TYPE TRANSCRIPTIONAL REGULATOR RV0880"/>
    <property type="match status" value="1"/>
</dbReference>
<keyword evidence="2" id="KW-0238">DNA-binding</keyword>
<keyword evidence="1" id="KW-0805">Transcription regulation</keyword>
<gene>
    <name evidence="5" type="ORF">MBOE_22500</name>
</gene>
<dbReference type="Pfam" id="PF01047">
    <property type="entry name" value="MarR"/>
    <property type="match status" value="1"/>
</dbReference>
<evidence type="ECO:0000256" key="1">
    <source>
        <dbReference type="ARBA" id="ARBA00023015"/>
    </source>
</evidence>
<dbReference type="Gene3D" id="1.10.10.10">
    <property type="entry name" value="Winged helix-like DNA-binding domain superfamily/Winged helix DNA-binding domain"/>
    <property type="match status" value="1"/>
</dbReference>
<dbReference type="PANTHER" id="PTHR39515">
    <property type="entry name" value="CONSERVED PROTEIN"/>
    <property type="match status" value="1"/>
</dbReference>
<sequence>MVAISQPVAITTITGHGSSSAAGRAGGWGSGASLVSSVIGDQRIGWDGDSLVLVLALYSLGLSTISDVKDPEARLANDLALAVVRLARQLRTRRAESPVSLTQFSALATLAKEGAMTPGALAVRERVRPPSMTRVIASLAELGLVARAAHPVDGRQVVVSASPAGMTLVEAERKASQEWLKAQLSRLDPDERQTLVTATDLMSAMVFEGA</sequence>
<proteinExistence type="predicted"/>
<keyword evidence="3" id="KW-0804">Transcription</keyword>
<evidence type="ECO:0000256" key="3">
    <source>
        <dbReference type="ARBA" id="ARBA00023163"/>
    </source>
</evidence>
<dbReference type="EMBL" id="AP022579">
    <property type="protein sequence ID" value="BBX90601.1"/>
    <property type="molecule type" value="Genomic_DNA"/>
</dbReference>